<evidence type="ECO:0000256" key="2">
    <source>
        <dbReference type="ARBA" id="ARBA00023157"/>
    </source>
</evidence>
<dbReference type="PROSITE" id="PS50835">
    <property type="entry name" value="IG_LIKE"/>
    <property type="match status" value="1"/>
</dbReference>
<organism evidence="5 6">
    <name type="scientific">Daubentonia madagascariensis</name>
    <name type="common">Aye-aye</name>
    <name type="synonym">Sciurus madagascariensis</name>
    <dbReference type="NCBI Taxonomy" id="31869"/>
    <lineage>
        <taxon>Eukaryota</taxon>
        <taxon>Metazoa</taxon>
        <taxon>Chordata</taxon>
        <taxon>Craniata</taxon>
        <taxon>Vertebrata</taxon>
        <taxon>Euteleostomi</taxon>
        <taxon>Mammalia</taxon>
        <taxon>Eutheria</taxon>
        <taxon>Euarchontoglires</taxon>
        <taxon>Primates</taxon>
        <taxon>Strepsirrhini</taxon>
        <taxon>Chiromyiformes</taxon>
        <taxon>Daubentoniidae</taxon>
        <taxon>Daubentonia</taxon>
    </lineage>
</organism>
<dbReference type="EMBL" id="JBFSEQ010000002">
    <property type="protein sequence ID" value="KAL2791802.1"/>
    <property type="molecule type" value="Genomic_DNA"/>
</dbReference>
<dbReference type="InterPro" id="IPR007110">
    <property type="entry name" value="Ig-like_dom"/>
</dbReference>
<keyword evidence="2" id="KW-1015">Disulfide bond</keyword>
<reference evidence="5 6" key="1">
    <citation type="journal article" date="2024" name="G3 (Bethesda)">
        <title>A hybrid genome assembly of the endangered aye-aye (Daubentonia madagascariensis).</title>
        <authorList>
            <person name="Versoza C.J."/>
            <person name="Pfeifer S.P."/>
        </authorList>
    </citation>
    <scope>NUCLEOTIDE SEQUENCE [LARGE SCALE GENOMIC DNA]</scope>
    <source>
        <strain evidence="5">6821</strain>
    </source>
</reference>
<evidence type="ECO:0000256" key="3">
    <source>
        <dbReference type="ARBA" id="ARBA00023319"/>
    </source>
</evidence>
<dbReference type="AlphaFoldDB" id="A0ABD2F0W5"/>
<dbReference type="CDD" id="cd05716">
    <property type="entry name" value="IgV_pIgR_like"/>
    <property type="match status" value="1"/>
</dbReference>
<evidence type="ECO:0000313" key="5">
    <source>
        <dbReference type="EMBL" id="KAL2791802.1"/>
    </source>
</evidence>
<dbReference type="InterPro" id="IPR013783">
    <property type="entry name" value="Ig-like_fold"/>
</dbReference>
<dbReference type="InterPro" id="IPR013106">
    <property type="entry name" value="Ig_V-set"/>
</dbReference>
<dbReference type="PANTHER" id="PTHR16423">
    <property type="entry name" value="TREM-LIKE TRANSCRIPT PROTEIN"/>
    <property type="match status" value="1"/>
</dbReference>
<gene>
    <name evidence="5" type="ORF">WCI35_007187</name>
</gene>
<feature type="non-terminal residue" evidence="5">
    <location>
        <position position="167"/>
    </location>
</feature>
<dbReference type="InterPro" id="IPR036179">
    <property type="entry name" value="Ig-like_dom_sf"/>
</dbReference>
<dbReference type="Pfam" id="PF07686">
    <property type="entry name" value="V-set"/>
    <property type="match status" value="1"/>
</dbReference>
<dbReference type="FunFam" id="2.60.40.10:FF:000370">
    <property type="entry name" value="CMRF35-like molecule 1"/>
    <property type="match status" value="1"/>
</dbReference>
<comment type="caution">
    <text evidence="5">The sequence shown here is derived from an EMBL/GenBank/DDBJ whole genome shotgun (WGS) entry which is preliminary data.</text>
</comment>
<dbReference type="PANTHER" id="PTHR16423:SF9">
    <property type="entry name" value="TREM-LIKE TRANSCRIPT 4 PROTEIN"/>
    <property type="match status" value="1"/>
</dbReference>
<name>A0ABD2F0W5_DAUMA</name>
<dbReference type="SUPFAM" id="SSF48726">
    <property type="entry name" value="Immunoglobulin"/>
    <property type="match status" value="1"/>
</dbReference>
<feature type="non-terminal residue" evidence="5">
    <location>
        <position position="1"/>
    </location>
</feature>
<feature type="domain" description="Ig-like" evidence="4">
    <location>
        <begin position="19"/>
        <end position="119"/>
    </location>
</feature>
<dbReference type="InterPro" id="IPR052314">
    <property type="entry name" value="Immune_rcpt_domain"/>
</dbReference>
<dbReference type="Gene3D" id="2.60.40.10">
    <property type="entry name" value="Immunoglobulins"/>
    <property type="match status" value="1"/>
</dbReference>
<dbReference type="Proteomes" id="UP001610411">
    <property type="component" value="Unassembled WGS sequence"/>
</dbReference>
<keyword evidence="1" id="KW-0732">Signal</keyword>
<evidence type="ECO:0000313" key="6">
    <source>
        <dbReference type="Proteomes" id="UP001610411"/>
    </source>
</evidence>
<proteinExistence type="predicted"/>
<evidence type="ECO:0000259" key="4">
    <source>
        <dbReference type="PROSITE" id="PS50835"/>
    </source>
</evidence>
<keyword evidence="3" id="KW-0393">Immunoglobulin domain</keyword>
<accession>A0ABD2F0W5</accession>
<keyword evidence="6" id="KW-1185">Reference proteome</keyword>
<evidence type="ECO:0000256" key="1">
    <source>
        <dbReference type="ARBA" id="ARBA00022729"/>
    </source>
</evidence>
<protein>
    <submittedName>
        <fullName evidence="5">Trem-like transcript 4 protein</fullName>
    </submittedName>
</protein>
<sequence>WPGETLTRCCCLCCWCSWPQSPVPEELRQVAGQTLSLGCRYLPRKGPYEPKAWCRETSPDRCSLLVTSSKPRTAAQKSRYTIWDEPDAGFFNITMTQLKETDSGNYWCGIDNSSSKSIYLLRNISLVVSPALTTSPMWTLTWLPIRTVLITSPEGTSGRPSVSGSET</sequence>